<evidence type="ECO:0000313" key="1">
    <source>
        <dbReference type="EMBL" id="MBB2986007.1"/>
    </source>
</evidence>
<name>A0A839PR80_9MICO</name>
<reference evidence="1 2" key="1">
    <citation type="submission" date="2020-08" db="EMBL/GenBank/DDBJ databases">
        <title>Genomic Encyclopedia of Type Strains, Phase IV (KMG-V): Genome sequencing to study the core and pangenomes of soil and plant-associated prokaryotes.</title>
        <authorList>
            <person name="Whitman W."/>
        </authorList>
    </citation>
    <scope>NUCLEOTIDE SEQUENCE [LARGE SCALE GENOMIC DNA]</scope>
    <source>
        <strain evidence="1 2">B3ACCR2</strain>
    </source>
</reference>
<dbReference type="EMBL" id="JACHVT010000002">
    <property type="protein sequence ID" value="MBB2986007.1"/>
    <property type="molecule type" value="Genomic_DNA"/>
</dbReference>
<comment type="caution">
    <text evidence="1">The sequence shown here is derived from an EMBL/GenBank/DDBJ whole genome shotgun (WGS) entry which is preliminary data.</text>
</comment>
<accession>A0A839PR80</accession>
<organism evidence="1 2">
    <name type="scientific">Terracoccus luteus</name>
    <dbReference type="NCBI Taxonomy" id="53356"/>
    <lineage>
        <taxon>Bacteria</taxon>
        <taxon>Bacillati</taxon>
        <taxon>Actinomycetota</taxon>
        <taxon>Actinomycetes</taxon>
        <taxon>Micrococcales</taxon>
        <taxon>Intrasporangiaceae</taxon>
        <taxon>Terracoccus</taxon>
    </lineage>
</organism>
<evidence type="ECO:0000313" key="2">
    <source>
        <dbReference type="Proteomes" id="UP000590811"/>
    </source>
</evidence>
<dbReference type="Proteomes" id="UP000590811">
    <property type="component" value="Unassembled WGS sequence"/>
</dbReference>
<proteinExistence type="predicted"/>
<dbReference type="AlphaFoldDB" id="A0A839PR80"/>
<gene>
    <name evidence="1" type="ORF">FHW14_001156</name>
</gene>
<sequence length="41" mass="4706">MGRALRADLVAHINRELIHHGAELALLRDLYAHRTTETQEN</sequence>
<protein>
    <submittedName>
        <fullName evidence="1">Uncharacterized protein</fullName>
    </submittedName>
</protein>